<evidence type="ECO:0000256" key="4">
    <source>
        <dbReference type="ARBA" id="ARBA00012438"/>
    </source>
</evidence>
<dbReference type="InterPro" id="IPR036890">
    <property type="entry name" value="HATPase_C_sf"/>
</dbReference>
<dbReference type="Pfam" id="PF02518">
    <property type="entry name" value="HATPase_c"/>
    <property type="match status" value="1"/>
</dbReference>
<dbReference type="InterPro" id="IPR005467">
    <property type="entry name" value="His_kinase_dom"/>
</dbReference>
<keyword evidence="8 15" id="KW-0812">Transmembrane</keyword>
<dbReference type="InterPro" id="IPR003660">
    <property type="entry name" value="HAMP_dom"/>
</dbReference>
<keyword evidence="7" id="KW-0808">Transferase</keyword>
<evidence type="ECO:0000256" key="1">
    <source>
        <dbReference type="ARBA" id="ARBA00000085"/>
    </source>
</evidence>
<comment type="subcellular location">
    <subcellularLocation>
        <location evidence="3">Cell membrane</location>
        <topology evidence="3">Multi-pass membrane protein</topology>
    </subcellularLocation>
    <subcellularLocation>
        <location evidence="2">Membrane raft</location>
        <topology evidence="2">Multi-pass membrane protein</topology>
    </subcellularLocation>
</comment>
<dbReference type="GO" id="GO:0030295">
    <property type="term" value="F:protein kinase activator activity"/>
    <property type="evidence" value="ECO:0007669"/>
    <property type="project" value="TreeGrafter"/>
</dbReference>
<dbReference type="FunFam" id="1.10.287.130:FF:000001">
    <property type="entry name" value="Two-component sensor histidine kinase"/>
    <property type="match status" value="1"/>
</dbReference>
<name>A0A926N8E1_9BACL</name>
<keyword evidence="9" id="KW-0547">Nucleotide-binding</keyword>
<dbReference type="InterPro" id="IPR036097">
    <property type="entry name" value="HisK_dim/P_sf"/>
</dbReference>
<dbReference type="Pfam" id="PF18698">
    <property type="entry name" value="HisK_sensor"/>
    <property type="match status" value="1"/>
</dbReference>
<keyword evidence="19" id="KW-1185">Reference proteome</keyword>
<dbReference type="SUPFAM" id="SSF47384">
    <property type="entry name" value="Homodimeric domain of signal transducing histidine kinase"/>
    <property type="match status" value="1"/>
</dbReference>
<keyword evidence="14 15" id="KW-0472">Membrane</keyword>
<evidence type="ECO:0000256" key="13">
    <source>
        <dbReference type="ARBA" id="ARBA00023012"/>
    </source>
</evidence>
<dbReference type="GO" id="GO:0007234">
    <property type="term" value="P:osmosensory signaling via phosphorelay pathway"/>
    <property type="evidence" value="ECO:0007669"/>
    <property type="project" value="TreeGrafter"/>
</dbReference>
<proteinExistence type="predicted"/>
<dbReference type="Gene3D" id="6.10.340.10">
    <property type="match status" value="1"/>
</dbReference>
<evidence type="ECO:0000256" key="9">
    <source>
        <dbReference type="ARBA" id="ARBA00022741"/>
    </source>
</evidence>
<dbReference type="SUPFAM" id="SSF55874">
    <property type="entry name" value="ATPase domain of HSP90 chaperone/DNA topoisomerase II/histidine kinase"/>
    <property type="match status" value="1"/>
</dbReference>
<evidence type="ECO:0000256" key="3">
    <source>
        <dbReference type="ARBA" id="ARBA00004651"/>
    </source>
</evidence>
<evidence type="ECO:0000256" key="2">
    <source>
        <dbReference type="ARBA" id="ARBA00004314"/>
    </source>
</evidence>
<feature type="domain" description="Histidine kinase" evidence="16">
    <location>
        <begin position="365"/>
        <end position="584"/>
    </location>
</feature>
<evidence type="ECO:0000256" key="14">
    <source>
        <dbReference type="ARBA" id="ARBA00023136"/>
    </source>
</evidence>
<dbReference type="GO" id="GO:0005524">
    <property type="term" value="F:ATP binding"/>
    <property type="evidence" value="ECO:0007669"/>
    <property type="project" value="UniProtKB-KW"/>
</dbReference>
<dbReference type="SMART" id="SM00387">
    <property type="entry name" value="HATPase_c"/>
    <property type="match status" value="1"/>
</dbReference>
<comment type="caution">
    <text evidence="18">The sequence shown here is derived from an EMBL/GenBank/DDBJ whole genome shotgun (WGS) entry which is preliminary data.</text>
</comment>
<dbReference type="SUPFAM" id="SSF55785">
    <property type="entry name" value="PYP-like sensor domain (PAS domain)"/>
    <property type="match status" value="1"/>
</dbReference>
<dbReference type="EC" id="2.7.13.3" evidence="4"/>
<evidence type="ECO:0000256" key="6">
    <source>
        <dbReference type="ARBA" id="ARBA00022553"/>
    </source>
</evidence>
<dbReference type="Gene3D" id="3.30.565.10">
    <property type="entry name" value="Histidine kinase-like ATPase, C-terminal domain"/>
    <property type="match status" value="1"/>
</dbReference>
<dbReference type="GO" id="GO:0045121">
    <property type="term" value="C:membrane raft"/>
    <property type="evidence" value="ECO:0007669"/>
    <property type="project" value="UniProtKB-SubCell"/>
</dbReference>
<dbReference type="InterPro" id="IPR003594">
    <property type="entry name" value="HATPase_dom"/>
</dbReference>
<dbReference type="InterPro" id="IPR035965">
    <property type="entry name" value="PAS-like_dom_sf"/>
</dbReference>
<evidence type="ECO:0000256" key="12">
    <source>
        <dbReference type="ARBA" id="ARBA00022989"/>
    </source>
</evidence>
<dbReference type="RefSeq" id="WP_191141665.1">
    <property type="nucleotide sequence ID" value="NZ_JACXAH010000005.1"/>
</dbReference>
<keyword evidence="12 15" id="KW-1133">Transmembrane helix</keyword>
<dbReference type="PROSITE" id="PS50109">
    <property type="entry name" value="HIS_KIN"/>
    <property type="match status" value="1"/>
</dbReference>
<keyword evidence="5" id="KW-1003">Cell membrane</keyword>
<organism evidence="18 19">
    <name type="scientific">Polycladospora coralii</name>
    <dbReference type="NCBI Taxonomy" id="2771432"/>
    <lineage>
        <taxon>Bacteria</taxon>
        <taxon>Bacillati</taxon>
        <taxon>Bacillota</taxon>
        <taxon>Bacilli</taxon>
        <taxon>Bacillales</taxon>
        <taxon>Thermoactinomycetaceae</taxon>
        <taxon>Polycladospora</taxon>
    </lineage>
</organism>
<dbReference type="SMART" id="SM00388">
    <property type="entry name" value="HisKA"/>
    <property type="match status" value="1"/>
</dbReference>
<feature type="domain" description="HAMP" evidence="17">
    <location>
        <begin position="194"/>
        <end position="248"/>
    </location>
</feature>
<evidence type="ECO:0000256" key="15">
    <source>
        <dbReference type="SAM" id="Phobius"/>
    </source>
</evidence>
<evidence type="ECO:0000256" key="8">
    <source>
        <dbReference type="ARBA" id="ARBA00022692"/>
    </source>
</evidence>
<dbReference type="InterPro" id="IPR004358">
    <property type="entry name" value="Sig_transdc_His_kin-like_C"/>
</dbReference>
<dbReference type="AlphaFoldDB" id="A0A926N8E1"/>
<evidence type="ECO:0000313" key="19">
    <source>
        <dbReference type="Proteomes" id="UP000661691"/>
    </source>
</evidence>
<dbReference type="CDD" id="cd00075">
    <property type="entry name" value="HATPase"/>
    <property type="match status" value="1"/>
</dbReference>
<evidence type="ECO:0000256" key="10">
    <source>
        <dbReference type="ARBA" id="ARBA00022777"/>
    </source>
</evidence>
<keyword evidence="11" id="KW-0067">ATP-binding</keyword>
<dbReference type="PANTHER" id="PTHR42878:SF3">
    <property type="entry name" value="HISTIDINE PROTEIN KINASE SAES"/>
    <property type="match status" value="1"/>
</dbReference>
<protein>
    <recommendedName>
        <fullName evidence="4">histidine kinase</fullName>
        <ecNumber evidence="4">2.7.13.3</ecNumber>
    </recommendedName>
</protein>
<comment type="catalytic activity">
    <reaction evidence="1">
        <text>ATP + protein L-histidine = ADP + protein N-phospho-L-histidine.</text>
        <dbReference type="EC" id="2.7.13.3"/>
    </reaction>
</comment>
<dbReference type="PROSITE" id="PS50885">
    <property type="entry name" value="HAMP"/>
    <property type="match status" value="1"/>
</dbReference>
<dbReference type="SMART" id="SM00304">
    <property type="entry name" value="HAMP"/>
    <property type="match status" value="1"/>
</dbReference>
<dbReference type="PRINTS" id="PR00344">
    <property type="entry name" value="BCTRLSENSOR"/>
</dbReference>
<dbReference type="Gene3D" id="3.30.450.20">
    <property type="entry name" value="PAS domain"/>
    <property type="match status" value="1"/>
</dbReference>
<evidence type="ECO:0000256" key="7">
    <source>
        <dbReference type="ARBA" id="ARBA00022679"/>
    </source>
</evidence>
<dbReference type="InterPro" id="IPR041328">
    <property type="entry name" value="HisK_sensor"/>
</dbReference>
<dbReference type="FunFam" id="3.30.565.10:FF:000023">
    <property type="entry name" value="PAS domain-containing sensor histidine kinase"/>
    <property type="match status" value="1"/>
</dbReference>
<reference evidence="18" key="1">
    <citation type="submission" date="2020-09" db="EMBL/GenBank/DDBJ databases">
        <title>A novel bacterium of genus Hazenella, isolated from South China Sea.</title>
        <authorList>
            <person name="Huang H."/>
            <person name="Mo K."/>
            <person name="Hu Y."/>
        </authorList>
    </citation>
    <scope>NUCLEOTIDE SEQUENCE</scope>
    <source>
        <strain evidence="18">IB182357</strain>
    </source>
</reference>
<dbReference type="InterPro" id="IPR050351">
    <property type="entry name" value="BphY/WalK/GraS-like"/>
</dbReference>
<dbReference type="Proteomes" id="UP000661691">
    <property type="component" value="Unassembled WGS sequence"/>
</dbReference>
<keyword evidence="6" id="KW-0597">Phosphoprotein</keyword>
<evidence type="ECO:0000256" key="11">
    <source>
        <dbReference type="ARBA" id="ARBA00022840"/>
    </source>
</evidence>
<dbReference type="PANTHER" id="PTHR42878">
    <property type="entry name" value="TWO-COMPONENT HISTIDINE KINASE"/>
    <property type="match status" value="1"/>
</dbReference>
<sequence length="593" mass="66557">MILRSVVGKLWLTIIVLVSLVLLLLSLFLSEQVGSAYMKDQEQSLIQLTDDIEKSLSTSQSDQTESLNQTLEAAKLFRTYMVILNSDGSTKPLVTSPHASDIKWTDIFSANQLTKVMNGERLVWHDSIQLADEEKSKGIILVADPYYQQGASPGVLVIYQIKDDLGGAKIKEWIFYSALIALILTTIFAFFLSTRITQPLIQMKRAAERMAKGEFKIRIPVRIHEWDEITSLGITFNRMAAQLEDSIHQLSQEKEQLASILRSMSDGVITIDKYKKVILSNPQADRFLALWTSDNDLPPPLTDFLKRVMESEEEVVEDVSKQDTTWAIVMAPLYAGEQVRGAVAVLRDVTGKRRLEKLRKDFVANVSHELRTPLAMLQGYSEALLDDIASTPADRKEIAQVINDESQRMSRLVRELLDLARMEAGHVQVFIDEVEVTTLVRRIERKFSTLAKEENVQLRVEMSDALPLVYWDEDKIEQVLTNLVDNAIRHTPASGSVCLSVTVQSDRILLAVADTGNGIPEEDLPFVFERFYKADKARTRGQSGGTGLGLSIVKHLVRAHQGEVTVKSQVGRGTTFTVSLPIQAKRDEAQDEM</sequence>
<gene>
    <name evidence="18" type="ORF">IC620_04730</name>
</gene>
<dbReference type="CDD" id="cd00082">
    <property type="entry name" value="HisKA"/>
    <property type="match status" value="1"/>
</dbReference>
<dbReference type="GO" id="GO:0005886">
    <property type="term" value="C:plasma membrane"/>
    <property type="evidence" value="ECO:0007669"/>
    <property type="project" value="UniProtKB-SubCell"/>
</dbReference>
<accession>A0A926N8E1</accession>
<dbReference type="EMBL" id="JACXAH010000005">
    <property type="protein sequence ID" value="MBD1371662.1"/>
    <property type="molecule type" value="Genomic_DNA"/>
</dbReference>
<dbReference type="GO" id="GO:0000155">
    <property type="term" value="F:phosphorelay sensor kinase activity"/>
    <property type="evidence" value="ECO:0007669"/>
    <property type="project" value="InterPro"/>
</dbReference>
<feature type="transmembrane region" description="Helical" evidence="15">
    <location>
        <begin position="173"/>
        <end position="194"/>
    </location>
</feature>
<dbReference type="Pfam" id="PF00512">
    <property type="entry name" value="HisKA"/>
    <property type="match status" value="1"/>
</dbReference>
<keyword evidence="10" id="KW-0418">Kinase</keyword>
<dbReference type="InterPro" id="IPR003661">
    <property type="entry name" value="HisK_dim/P_dom"/>
</dbReference>
<evidence type="ECO:0000313" key="18">
    <source>
        <dbReference type="EMBL" id="MBD1371662.1"/>
    </source>
</evidence>
<keyword evidence="13" id="KW-0902">Two-component regulatory system</keyword>
<dbReference type="Gene3D" id="1.10.287.130">
    <property type="match status" value="1"/>
</dbReference>
<dbReference type="Pfam" id="PF00672">
    <property type="entry name" value="HAMP"/>
    <property type="match status" value="1"/>
</dbReference>
<evidence type="ECO:0000259" key="17">
    <source>
        <dbReference type="PROSITE" id="PS50885"/>
    </source>
</evidence>
<evidence type="ECO:0000259" key="16">
    <source>
        <dbReference type="PROSITE" id="PS50109"/>
    </source>
</evidence>
<evidence type="ECO:0000256" key="5">
    <source>
        <dbReference type="ARBA" id="ARBA00022475"/>
    </source>
</evidence>
<dbReference type="GO" id="GO:0000156">
    <property type="term" value="F:phosphorelay response regulator activity"/>
    <property type="evidence" value="ECO:0007669"/>
    <property type="project" value="TreeGrafter"/>
</dbReference>
<dbReference type="CDD" id="cd06225">
    <property type="entry name" value="HAMP"/>
    <property type="match status" value="1"/>
</dbReference>
<dbReference type="SUPFAM" id="SSF158472">
    <property type="entry name" value="HAMP domain-like"/>
    <property type="match status" value="1"/>
</dbReference>